<reference evidence="2" key="1">
    <citation type="submission" date="2018-05" db="EMBL/GenBank/DDBJ databases">
        <title>Draft genome of Mucuna pruriens seed.</title>
        <authorList>
            <person name="Nnadi N.E."/>
            <person name="Vos R."/>
            <person name="Hasami M.H."/>
            <person name="Devisetty U.K."/>
            <person name="Aguiy J.C."/>
        </authorList>
    </citation>
    <scope>NUCLEOTIDE SEQUENCE [LARGE SCALE GENOMIC DNA]</scope>
    <source>
        <strain evidence="2">JCA_2017</strain>
    </source>
</reference>
<name>A0A371I154_MUCPR</name>
<protein>
    <submittedName>
        <fullName evidence="2">Uncharacterized protein</fullName>
    </submittedName>
</protein>
<dbReference type="EMBL" id="QJKJ01001211">
    <property type="protein sequence ID" value="RDY08772.1"/>
    <property type="molecule type" value="Genomic_DNA"/>
</dbReference>
<keyword evidence="3" id="KW-1185">Reference proteome</keyword>
<evidence type="ECO:0000313" key="2">
    <source>
        <dbReference type="EMBL" id="RDY08772.1"/>
    </source>
</evidence>
<comment type="caution">
    <text evidence="2">The sequence shown here is derived from an EMBL/GenBank/DDBJ whole genome shotgun (WGS) entry which is preliminary data.</text>
</comment>
<feature type="compositionally biased region" description="Polar residues" evidence="1">
    <location>
        <begin position="41"/>
        <end position="57"/>
    </location>
</feature>
<accession>A0A371I154</accession>
<feature type="non-terminal residue" evidence="2">
    <location>
        <position position="1"/>
    </location>
</feature>
<evidence type="ECO:0000313" key="3">
    <source>
        <dbReference type="Proteomes" id="UP000257109"/>
    </source>
</evidence>
<feature type="region of interest" description="Disordered" evidence="1">
    <location>
        <begin position="1"/>
        <end position="100"/>
    </location>
</feature>
<sequence>MSGGPDEAVSNKQYGVPTKHELHQYEIVAEHERHHPRPQDASRTSVGSSNLPSQTIPNLRGNASIVTLRSGRELPQITLQQELRPTDIEYESDADSQAPQ</sequence>
<feature type="compositionally biased region" description="Basic and acidic residues" evidence="1">
    <location>
        <begin position="18"/>
        <end position="40"/>
    </location>
</feature>
<proteinExistence type="predicted"/>
<organism evidence="2 3">
    <name type="scientific">Mucuna pruriens</name>
    <name type="common">Velvet bean</name>
    <name type="synonym">Dolichos pruriens</name>
    <dbReference type="NCBI Taxonomy" id="157652"/>
    <lineage>
        <taxon>Eukaryota</taxon>
        <taxon>Viridiplantae</taxon>
        <taxon>Streptophyta</taxon>
        <taxon>Embryophyta</taxon>
        <taxon>Tracheophyta</taxon>
        <taxon>Spermatophyta</taxon>
        <taxon>Magnoliopsida</taxon>
        <taxon>eudicotyledons</taxon>
        <taxon>Gunneridae</taxon>
        <taxon>Pentapetalae</taxon>
        <taxon>rosids</taxon>
        <taxon>fabids</taxon>
        <taxon>Fabales</taxon>
        <taxon>Fabaceae</taxon>
        <taxon>Papilionoideae</taxon>
        <taxon>50 kb inversion clade</taxon>
        <taxon>NPAAA clade</taxon>
        <taxon>indigoferoid/millettioid clade</taxon>
        <taxon>Phaseoleae</taxon>
        <taxon>Mucuna</taxon>
    </lineage>
</organism>
<dbReference type="Proteomes" id="UP000257109">
    <property type="component" value="Unassembled WGS sequence"/>
</dbReference>
<gene>
    <name evidence="2" type="ORF">CR513_06951</name>
</gene>
<evidence type="ECO:0000256" key="1">
    <source>
        <dbReference type="SAM" id="MobiDB-lite"/>
    </source>
</evidence>
<dbReference type="AlphaFoldDB" id="A0A371I154"/>